<dbReference type="AlphaFoldDB" id="A0A6I6DHK7"/>
<evidence type="ECO:0000313" key="9">
    <source>
        <dbReference type="Proteomes" id="UP000426444"/>
    </source>
</evidence>
<dbReference type="PANTHER" id="PTHR34229">
    <property type="entry name" value="METAL TRANSPORT PROTEIN HI_1621-RELATED"/>
    <property type="match status" value="1"/>
</dbReference>
<dbReference type="KEGG" id="salq:SYNTR_1669"/>
<dbReference type="RefSeq" id="WP_156204068.1">
    <property type="nucleotide sequence ID" value="NZ_CP046457.1"/>
</dbReference>
<dbReference type="OrthoDB" id="9809846at2"/>
<gene>
    <name evidence="8" type="ORF">SYNTR_1669</name>
</gene>
<dbReference type="Pfam" id="PF01891">
    <property type="entry name" value="CbiM"/>
    <property type="match status" value="1"/>
</dbReference>
<evidence type="ECO:0000256" key="5">
    <source>
        <dbReference type="ARBA" id="ARBA00022989"/>
    </source>
</evidence>
<evidence type="ECO:0000256" key="6">
    <source>
        <dbReference type="ARBA" id="ARBA00023136"/>
    </source>
</evidence>
<evidence type="ECO:0000256" key="1">
    <source>
        <dbReference type="ARBA" id="ARBA00004651"/>
    </source>
</evidence>
<evidence type="ECO:0000256" key="7">
    <source>
        <dbReference type="SAM" id="Phobius"/>
    </source>
</evidence>
<organism evidence="8 9">
    <name type="scientific">Candidatus Syntrophocurvum alkaliphilum</name>
    <dbReference type="NCBI Taxonomy" id="2293317"/>
    <lineage>
        <taxon>Bacteria</taxon>
        <taxon>Bacillati</taxon>
        <taxon>Bacillota</taxon>
        <taxon>Clostridia</taxon>
        <taxon>Eubacteriales</taxon>
        <taxon>Syntrophomonadaceae</taxon>
        <taxon>Candidatus Syntrophocurvum</taxon>
    </lineage>
</organism>
<comment type="subcellular location">
    <subcellularLocation>
        <location evidence="1">Cell membrane</location>
        <topology evidence="1">Multi-pass membrane protein</topology>
    </subcellularLocation>
</comment>
<keyword evidence="5 7" id="KW-1133">Transmembrane helix</keyword>
<keyword evidence="2" id="KW-0813">Transport</keyword>
<evidence type="ECO:0000313" key="8">
    <source>
        <dbReference type="EMBL" id="QGU00263.1"/>
    </source>
</evidence>
<keyword evidence="3" id="KW-1003">Cell membrane</keyword>
<keyword evidence="6 7" id="KW-0472">Membrane</keyword>
<dbReference type="GO" id="GO:0005886">
    <property type="term" value="C:plasma membrane"/>
    <property type="evidence" value="ECO:0007669"/>
    <property type="project" value="UniProtKB-SubCell"/>
</dbReference>
<evidence type="ECO:0000256" key="2">
    <source>
        <dbReference type="ARBA" id="ARBA00022448"/>
    </source>
</evidence>
<dbReference type="Proteomes" id="UP000426444">
    <property type="component" value="Chromosome"/>
</dbReference>
<protein>
    <submittedName>
        <fullName evidence="8">Substrate-specific component NikM of nickel ECF transporter</fullName>
    </submittedName>
</protein>
<evidence type="ECO:0000256" key="4">
    <source>
        <dbReference type="ARBA" id="ARBA00022692"/>
    </source>
</evidence>
<sequence length="204" mass="21564">MHLSDGVLTLPIVVTTTVAAAGLVGYSLKGIEEQDIPRISLLTGAFFALSSISVPVGPSSVHLLLGGLLGILLGKKACIAVLIGLLLQLFLFQHGGLTTLGANMLLVSIPALGAYWLYKTIKIKSRFAIGFLAGSLAVIGTLILVILLLFLSNPVFGEGLFSVINILVIGHLPILLIEGIVTGFAIQFFYKVKPDILETQKEAM</sequence>
<reference evidence="9" key="1">
    <citation type="journal article" date="2019" name="Microbiology">
        <title>Complete Genome Sequence of an Uncultured Bacterium of the Candidate Phylum Bipolaricaulota.</title>
        <authorList>
            <person name="Kadnikov V.V."/>
            <person name="Mardanov A.V."/>
            <person name="Beletsky A.V."/>
            <person name="Frank Y.A."/>
            <person name="Karnachuk O.V."/>
            <person name="Ravin N.V."/>
        </authorList>
    </citation>
    <scope>NUCLEOTIDE SEQUENCE [LARGE SCALE GENOMIC DNA]</scope>
</reference>
<name>A0A6I6DHK7_9FIRM</name>
<feature type="transmembrane region" description="Helical" evidence="7">
    <location>
        <begin position="7"/>
        <end position="27"/>
    </location>
</feature>
<feature type="transmembrane region" description="Helical" evidence="7">
    <location>
        <begin position="163"/>
        <end position="190"/>
    </location>
</feature>
<dbReference type="Gene3D" id="1.10.1760.20">
    <property type="match status" value="1"/>
</dbReference>
<feature type="transmembrane region" description="Helical" evidence="7">
    <location>
        <begin position="100"/>
        <end position="118"/>
    </location>
</feature>
<dbReference type="GO" id="GO:0000041">
    <property type="term" value="P:transition metal ion transport"/>
    <property type="evidence" value="ECO:0007669"/>
    <property type="project" value="InterPro"/>
</dbReference>
<proteinExistence type="predicted"/>
<feature type="transmembrane region" description="Helical" evidence="7">
    <location>
        <begin position="130"/>
        <end position="151"/>
    </location>
</feature>
<keyword evidence="9" id="KW-1185">Reference proteome</keyword>
<dbReference type="PANTHER" id="PTHR34229:SF1">
    <property type="entry name" value="METAL TRANSPORT PROTEIN HI_1621-RELATED"/>
    <property type="match status" value="1"/>
</dbReference>
<evidence type="ECO:0000256" key="3">
    <source>
        <dbReference type="ARBA" id="ARBA00022475"/>
    </source>
</evidence>
<dbReference type="EMBL" id="CP046457">
    <property type="protein sequence ID" value="QGU00263.1"/>
    <property type="molecule type" value="Genomic_DNA"/>
</dbReference>
<dbReference type="InterPro" id="IPR002751">
    <property type="entry name" value="CbiM/NikMN"/>
</dbReference>
<dbReference type="NCBIfam" id="NF004907">
    <property type="entry name" value="PRK06265.2-2"/>
    <property type="match status" value="1"/>
</dbReference>
<accession>A0A6I6DHK7</accession>
<feature type="transmembrane region" description="Helical" evidence="7">
    <location>
        <begin position="39"/>
        <end position="65"/>
    </location>
</feature>
<keyword evidence="4 7" id="KW-0812">Transmembrane</keyword>